<keyword evidence="2" id="KW-1185">Reference proteome</keyword>
<reference evidence="1 2" key="1">
    <citation type="journal article" date="2021" name="Hortic Res">
        <title>High-quality reference genome and annotation aids understanding of berry development for evergreen blueberry (Vaccinium darrowii).</title>
        <authorList>
            <person name="Yu J."/>
            <person name="Hulse-Kemp A.M."/>
            <person name="Babiker E."/>
            <person name="Staton M."/>
        </authorList>
    </citation>
    <scope>NUCLEOTIDE SEQUENCE [LARGE SCALE GENOMIC DNA]</scope>
    <source>
        <strain evidence="2">cv. NJ 8807/NJ 8810</strain>
        <tissue evidence="1">Young leaf</tissue>
    </source>
</reference>
<proteinExistence type="predicted"/>
<evidence type="ECO:0000313" key="2">
    <source>
        <dbReference type="Proteomes" id="UP000828048"/>
    </source>
</evidence>
<dbReference type="EMBL" id="CM037160">
    <property type="protein sequence ID" value="KAH7841336.1"/>
    <property type="molecule type" value="Genomic_DNA"/>
</dbReference>
<sequence>MQVEDADDKVSMAARIARLYSEHALNTDVQEMIIPLFNLPDPVIRTRGIKKERKSNPMSLQEAVEAAAEMLNKATNPVLIGGPDLRPAKACRAFIDLANVSGYATAVVPAAKGLVPENHPQYIGSYWGTTASNPPQCAEIIESADAFLYVGAIFDDLSTTRYSTIFKKEAAIAVQPERVVIGNDAAFGCVLMREFLEALAKRLKHNDTSMTALVEGRHRLVSAPEELLRRPNEALKANLLFRHLQKMLATDSVVIADVGDAWFISQKLNLPHGCG</sequence>
<protein>
    <submittedName>
        <fullName evidence="1">Uncharacterized protein</fullName>
    </submittedName>
</protein>
<dbReference type="Proteomes" id="UP000828048">
    <property type="component" value="Chromosome 10"/>
</dbReference>
<accession>A0ACB7XLV8</accession>
<comment type="caution">
    <text evidence="1">The sequence shown here is derived from an EMBL/GenBank/DDBJ whole genome shotgun (WGS) entry which is preliminary data.</text>
</comment>
<evidence type="ECO:0000313" key="1">
    <source>
        <dbReference type="EMBL" id="KAH7841336.1"/>
    </source>
</evidence>
<organism evidence="1 2">
    <name type="scientific">Vaccinium darrowii</name>
    <dbReference type="NCBI Taxonomy" id="229202"/>
    <lineage>
        <taxon>Eukaryota</taxon>
        <taxon>Viridiplantae</taxon>
        <taxon>Streptophyta</taxon>
        <taxon>Embryophyta</taxon>
        <taxon>Tracheophyta</taxon>
        <taxon>Spermatophyta</taxon>
        <taxon>Magnoliopsida</taxon>
        <taxon>eudicotyledons</taxon>
        <taxon>Gunneridae</taxon>
        <taxon>Pentapetalae</taxon>
        <taxon>asterids</taxon>
        <taxon>Ericales</taxon>
        <taxon>Ericaceae</taxon>
        <taxon>Vaccinioideae</taxon>
        <taxon>Vaccinieae</taxon>
        <taxon>Vaccinium</taxon>
    </lineage>
</organism>
<name>A0ACB7XLV8_9ERIC</name>
<gene>
    <name evidence="1" type="ORF">Vadar_028549</name>
</gene>